<evidence type="ECO:0000256" key="1">
    <source>
        <dbReference type="ARBA" id="ARBA00038310"/>
    </source>
</evidence>
<feature type="domain" description="Amidohydrolase-related" evidence="3">
    <location>
        <begin position="256"/>
        <end position="397"/>
    </location>
</feature>
<feature type="region of interest" description="Disordered" evidence="2">
    <location>
        <begin position="1"/>
        <end position="27"/>
    </location>
</feature>
<gene>
    <name evidence="4" type="ORF">FGG08_007398</name>
</gene>
<dbReference type="PANTHER" id="PTHR43569:SF2">
    <property type="entry name" value="AMIDOHYDROLASE-RELATED DOMAIN-CONTAINING PROTEIN"/>
    <property type="match status" value="1"/>
</dbReference>
<dbReference type="Gene3D" id="3.20.20.140">
    <property type="entry name" value="Metal-dependent hydrolases"/>
    <property type="match status" value="1"/>
</dbReference>
<evidence type="ECO:0000259" key="3">
    <source>
        <dbReference type="Pfam" id="PF04909"/>
    </source>
</evidence>
<dbReference type="EMBL" id="JAGHQL010000295">
    <property type="protein sequence ID" value="KAH0533996.1"/>
    <property type="molecule type" value="Genomic_DNA"/>
</dbReference>
<comment type="similarity">
    <text evidence="1">Belongs to the metallo-dependent hydrolases superfamily.</text>
</comment>
<dbReference type="GO" id="GO:0016787">
    <property type="term" value="F:hydrolase activity"/>
    <property type="evidence" value="ECO:0007669"/>
    <property type="project" value="InterPro"/>
</dbReference>
<dbReference type="AlphaFoldDB" id="A0A9P8KWG8"/>
<keyword evidence="5" id="KW-1185">Reference proteome</keyword>
<dbReference type="InterPro" id="IPR032466">
    <property type="entry name" value="Metal_Hydrolase"/>
</dbReference>
<proteinExistence type="inferred from homology"/>
<dbReference type="SUPFAM" id="SSF51556">
    <property type="entry name" value="Metallo-dependent hydrolases"/>
    <property type="match status" value="1"/>
</dbReference>
<evidence type="ECO:0000313" key="5">
    <source>
        <dbReference type="Proteomes" id="UP000698800"/>
    </source>
</evidence>
<dbReference type="Pfam" id="PF04909">
    <property type="entry name" value="Amidohydro_2"/>
    <property type="match status" value="1"/>
</dbReference>
<protein>
    <recommendedName>
        <fullName evidence="3">Amidohydrolase-related domain-containing protein</fullName>
    </recommendedName>
</protein>
<sequence length="403" mass="44286">MEQPTTNNQSNNYTTTSTTTSTMAISKQRPTTSIAIATATATSNTTTYHGTMAEQPLLVDAHVHLFPTSELGTITWVHPGHPLYARHSVTEYLAASSSSRSPHGFIFVEVDRKQDLTPVSGWEFPLLEIAWLARIALGTPNPDEGHEPGHRSLVLGIVPWAPVPAGAESLADYIGNARERAGDSWELVKGFRYLLQDKPRGVMLEEGFIEGLKWLGVKGFRFDLGIDQRSGGTWQLEDAARMLKMAYEGVTNEKKVIVIIDHLCKPNLHIPTNEATKHPDFLAWKDHIQTLASFSTTYMKLSGLFSELPAQDPSKPIPVAQVVAQVRPWVDTAFDAFGSGRIIFGSDWPVCNIGGGGGQKAWKGWRDVVEQLLDEIELSEKEKLGVWGGNALMAYGISGEPRN</sequence>
<organism evidence="4 5">
    <name type="scientific">Glutinoglossum americanum</name>
    <dbReference type="NCBI Taxonomy" id="1670608"/>
    <lineage>
        <taxon>Eukaryota</taxon>
        <taxon>Fungi</taxon>
        <taxon>Dikarya</taxon>
        <taxon>Ascomycota</taxon>
        <taxon>Pezizomycotina</taxon>
        <taxon>Geoglossomycetes</taxon>
        <taxon>Geoglossales</taxon>
        <taxon>Geoglossaceae</taxon>
        <taxon>Glutinoglossum</taxon>
    </lineage>
</organism>
<name>A0A9P8KWG8_9PEZI</name>
<dbReference type="InterPro" id="IPR052350">
    <property type="entry name" value="Metallo-dep_Lactonases"/>
</dbReference>
<comment type="caution">
    <text evidence="4">The sequence shown here is derived from an EMBL/GenBank/DDBJ whole genome shotgun (WGS) entry which is preliminary data.</text>
</comment>
<feature type="compositionally biased region" description="Low complexity" evidence="2">
    <location>
        <begin position="1"/>
        <end position="22"/>
    </location>
</feature>
<accession>A0A9P8KWG8</accession>
<evidence type="ECO:0000256" key="2">
    <source>
        <dbReference type="SAM" id="MobiDB-lite"/>
    </source>
</evidence>
<evidence type="ECO:0000313" key="4">
    <source>
        <dbReference type="EMBL" id="KAH0533996.1"/>
    </source>
</evidence>
<dbReference type="OrthoDB" id="2135488at2759"/>
<dbReference type="InterPro" id="IPR006680">
    <property type="entry name" value="Amidohydro-rel"/>
</dbReference>
<dbReference type="Proteomes" id="UP000698800">
    <property type="component" value="Unassembled WGS sequence"/>
</dbReference>
<dbReference type="PANTHER" id="PTHR43569">
    <property type="entry name" value="AMIDOHYDROLASE"/>
    <property type="match status" value="1"/>
</dbReference>
<reference evidence="4" key="1">
    <citation type="submission" date="2021-03" db="EMBL/GenBank/DDBJ databases">
        <title>Comparative genomics and phylogenomic investigation of the class Geoglossomycetes provide insights into ecological specialization and systematics.</title>
        <authorList>
            <person name="Melie T."/>
            <person name="Pirro S."/>
            <person name="Miller A.N."/>
            <person name="Quandt A."/>
        </authorList>
    </citation>
    <scope>NUCLEOTIDE SEQUENCE</scope>
    <source>
        <strain evidence="4">GBOQ0MN5Z8</strain>
    </source>
</reference>